<evidence type="ECO:0008006" key="5">
    <source>
        <dbReference type="Google" id="ProtNLM"/>
    </source>
</evidence>
<dbReference type="GO" id="GO:0008934">
    <property type="term" value="F:inositol monophosphate 1-phosphatase activity"/>
    <property type="evidence" value="ECO:0007669"/>
    <property type="project" value="TreeGrafter"/>
</dbReference>
<dbReference type="EMBL" id="NRHC01000029">
    <property type="protein sequence ID" value="RIY33598.1"/>
    <property type="molecule type" value="Genomic_DNA"/>
</dbReference>
<comment type="similarity">
    <text evidence="1">Belongs to the inositol monophosphatase superfamily.</text>
</comment>
<comment type="caution">
    <text evidence="3">The sequence shown here is derived from an EMBL/GenBank/DDBJ whole genome shotgun (WGS) entry which is preliminary data.</text>
</comment>
<dbReference type="RefSeq" id="WP_119524719.1">
    <property type="nucleotide sequence ID" value="NZ_NRHC01000029.1"/>
</dbReference>
<feature type="binding site" evidence="2">
    <location>
        <position position="90"/>
    </location>
    <ligand>
        <name>Mg(2+)</name>
        <dbReference type="ChEBI" id="CHEBI:18420"/>
        <label>2</label>
    </ligand>
</feature>
<dbReference type="OrthoDB" id="9785695at2"/>
<protein>
    <recommendedName>
        <fullName evidence="5">Inositol monophosphatase</fullName>
    </recommendedName>
</protein>
<reference evidence="3 4" key="1">
    <citation type="submission" date="2017-08" db="EMBL/GenBank/DDBJ databases">
        <title>Reclassification of Bisgaard taxon 37 and 44.</title>
        <authorList>
            <person name="Christensen H."/>
        </authorList>
    </citation>
    <scope>NUCLEOTIDE SEQUENCE [LARGE SCALE GENOMIC DNA]</scope>
    <source>
        <strain evidence="3 4">B96_3</strain>
    </source>
</reference>
<feature type="binding site" evidence="2">
    <location>
        <position position="114"/>
    </location>
    <ligand>
        <name>Mg(2+)</name>
        <dbReference type="ChEBI" id="CHEBI:18420"/>
        <label>1</label>
        <note>catalytic</note>
    </ligand>
</feature>
<evidence type="ECO:0000256" key="1">
    <source>
        <dbReference type="ARBA" id="ARBA00009759"/>
    </source>
</evidence>
<keyword evidence="2" id="KW-0479">Metal-binding</keyword>
<gene>
    <name evidence="3" type="ORF">CKF54_02560</name>
</gene>
<dbReference type="GO" id="GO:0046872">
    <property type="term" value="F:metal ion binding"/>
    <property type="evidence" value="ECO:0007669"/>
    <property type="project" value="UniProtKB-KW"/>
</dbReference>
<feature type="binding site" evidence="2">
    <location>
        <position position="111"/>
    </location>
    <ligand>
        <name>Mg(2+)</name>
        <dbReference type="ChEBI" id="CHEBI:18420"/>
        <label>1</label>
        <note>catalytic</note>
    </ligand>
</feature>
<keyword evidence="2" id="KW-0460">Magnesium</keyword>
<dbReference type="SUPFAM" id="SSF56655">
    <property type="entry name" value="Carbohydrate phosphatase"/>
    <property type="match status" value="1"/>
</dbReference>
<evidence type="ECO:0000313" key="3">
    <source>
        <dbReference type="EMBL" id="RIY33598.1"/>
    </source>
</evidence>
<dbReference type="GO" id="GO:0006020">
    <property type="term" value="P:inositol metabolic process"/>
    <property type="evidence" value="ECO:0007669"/>
    <property type="project" value="TreeGrafter"/>
</dbReference>
<sequence>MSHLNQDLIAKKYTPEQLVQELPELFKNQIFIPACKTFVSAGAIANAHRDSQVEVDYKDDYSEVTYADKLLATYLNQALPEIFGDFSVSEEDIEQHPNFNMQTNRCWWLVDPIDGTKGYAQGREDYCHMATLIDQGQPLITFVYQPSKGRIHYAVKGIGVFMVQLDLQAFAYFWDEQQVDLATFNHKVRQAQDQAFNHAKVTYLLPFKFKRVINTDTVNTYEYLVNQGTGNDNINLGATEGYYQYLDKQTQEHLELADQANFYIMQHANAWARFSRRQQELASQGKDHVEVSLDAFEQTVDFWERLLNPSLEITSKSEKTFLSSEFNLNNFRKGFAAWAKGQEAQVRRSYLDEPEAQQLVEQLKQANLALGQQLDTSKSQALNAEFAELDLPNWATKLEHYSRKLPFYLQAYSIAHLDSPEFREKVRFLASIFGKQETLNLQHFAHLNVLAKHQQLDDYQTNSLIEHYVALGKTPVKSHQEAKLRLLPRELQFYARVLIGLTSDLSNYVSEHPNPAFVINQEQKNPAYQTIQLLQGARTNNAFGLFDLPYCKDNFNLVTQHSAGYKASLVFATLDNYRVTNYLLPNAMKIWDVAPSLVFAQNSTSANAIVLNLADVSRVPWEKTNIDFSDENVYPLIMSEDLTTIPFVLDIAGLLYLQLPHLLDFVRPLKALALQNQHFMEHYPENAEQFLSQEQVRELTEAEFAEFGLSAVAKQAWHLFKQQTQN</sequence>
<name>A0A3A1Y8R6_9GAMM</name>
<dbReference type="Pfam" id="PF00459">
    <property type="entry name" value="Inositol_P"/>
    <property type="match status" value="1"/>
</dbReference>
<dbReference type="Gene3D" id="3.30.540.10">
    <property type="entry name" value="Fructose-1,6-Bisphosphatase, subunit A, domain 1"/>
    <property type="match status" value="1"/>
</dbReference>
<dbReference type="Proteomes" id="UP000265691">
    <property type="component" value="Unassembled WGS sequence"/>
</dbReference>
<evidence type="ECO:0000256" key="2">
    <source>
        <dbReference type="PIRSR" id="PIRSR600760-2"/>
    </source>
</evidence>
<dbReference type="AlphaFoldDB" id="A0A3A1Y8R6"/>
<dbReference type="PANTHER" id="PTHR20854:SF4">
    <property type="entry name" value="INOSITOL-1-MONOPHOSPHATASE-RELATED"/>
    <property type="match status" value="1"/>
</dbReference>
<dbReference type="PANTHER" id="PTHR20854">
    <property type="entry name" value="INOSITOL MONOPHOSPHATASE"/>
    <property type="match status" value="1"/>
</dbReference>
<organism evidence="3 4">
    <name type="scientific">Psittacicella hinzii</name>
    <dbReference type="NCBI Taxonomy" id="2028575"/>
    <lineage>
        <taxon>Bacteria</taxon>
        <taxon>Pseudomonadati</taxon>
        <taxon>Pseudomonadota</taxon>
        <taxon>Gammaproteobacteria</taxon>
        <taxon>Pasteurellales</taxon>
        <taxon>Psittacicellaceae</taxon>
        <taxon>Psittacicella</taxon>
    </lineage>
</organism>
<accession>A0A3A1Y8R6</accession>
<comment type="cofactor">
    <cofactor evidence="2">
        <name>Mg(2+)</name>
        <dbReference type="ChEBI" id="CHEBI:18420"/>
    </cofactor>
</comment>
<keyword evidence="4" id="KW-1185">Reference proteome</keyword>
<feature type="binding site" evidence="2">
    <location>
        <position position="113"/>
    </location>
    <ligand>
        <name>Mg(2+)</name>
        <dbReference type="ChEBI" id="CHEBI:18420"/>
        <label>1</label>
        <note>catalytic</note>
    </ligand>
</feature>
<dbReference type="GO" id="GO:0007165">
    <property type="term" value="P:signal transduction"/>
    <property type="evidence" value="ECO:0007669"/>
    <property type="project" value="TreeGrafter"/>
</dbReference>
<evidence type="ECO:0000313" key="4">
    <source>
        <dbReference type="Proteomes" id="UP000265691"/>
    </source>
</evidence>
<dbReference type="InterPro" id="IPR000760">
    <property type="entry name" value="Inositol_monophosphatase-like"/>
</dbReference>
<proteinExistence type="inferred from homology"/>